<dbReference type="OrthoDB" id="3629459at2"/>
<feature type="compositionally biased region" description="Polar residues" evidence="1">
    <location>
        <begin position="71"/>
        <end position="80"/>
    </location>
</feature>
<dbReference type="PROSITE" id="PS51318">
    <property type="entry name" value="TAT"/>
    <property type="match status" value="1"/>
</dbReference>
<comment type="caution">
    <text evidence="3">The sequence shown here is derived from an EMBL/GenBank/DDBJ whole genome shotgun (WGS) entry which is preliminary data.</text>
</comment>
<gene>
    <name evidence="3" type="ORF">EV383_2445</name>
</gene>
<feature type="chain" id="PRO_5020968236" description="Lipoprotein" evidence="2">
    <location>
        <begin position="23"/>
        <end position="159"/>
    </location>
</feature>
<dbReference type="EMBL" id="SHKL01000001">
    <property type="protein sequence ID" value="RZT85572.1"/>
    <property type="molecule type" value="Genomic_DNA"/>
</dbReference>
<dbReference type="AlphaFoldDB" id="A0A4Q7UUL9"/>
<reference evidence="3 4" key="1">
    <citation type="submission" date="2019-02" db="EMBL/GenBank/DDBJ databases">
        <title>Sequencing the genomes of 1000 actinobacteria strains.</title>
        <authorList>
            <person name="Klenk H.-P."/>
        </authorList>
    </citation>
    <scope>NUCLEOTIDE SEQUENCE [LARGE SCALE GENOMIC DNA]</scope>
    <source>
        <strain evidence="3 4">DSM 45779</strain>
    </source>
</reference>
<dbReference type="Proteomes" id="UP000291591">
    <property type="component" value="Unassembled WGS sequence"/>
</dbReference>
<feature type="signal peptide" evidence="2">
    <location>
        <begin position="1"/>
        <end position="22"/>
    </location>
</feature>
<dbReference type="InterPro" id="IPR006311">
    <property type="entry name" value="TAT_signal"/>
</dbReference>
<feature type="region of interest" description="Disordered" evidence="1">
    <location>
        <begin position="66"/>
        <end position="102"/>
    </location>
</feature>
<evidence type="ECO:0008006" key="5">
    <source>
        <dbReference type="Google" id="ProtNLM"/>
    </source>
</evidence>
<dbReference type="RefSeq" id="WP_130290008.1">
    <property type="nucleotide sequence ID" value="NZ_SHKL01000001.1"/>
</dbReference>
<name>A0A4Q7UUL9_PSEST</name>
<keyword evidence="4" id="KW-1185">Reference proteome</keyword>
<protein>
    <recommendedName>
        <fullName evidence="5">Lipoprotein</fullName>
    </recommendedName>
</protein>
<keyword evidence="2" id="KW-0732">Signal</keyword>
<evidence type="ECO:0000313" key="3">
    <source>
        <dbReference type="EMBL" id="RZT85572.1"/>
    </source>
</evidence>
<dbReference type="PROSITE" id="PS51257">
    <property type="entry name" value="PROKAR_LIPOPROTEIN"/>
    <property type="match status" value="1"/>
</dbReference>
<evidence type="ECO:0000256" key="2">
    <source>
        <dbReference type="SAM" id="SignalP"/>
    </source>
</evidence>
<sequence>MTSTRNTLRRSIASLTTGAALALTVVGCSSEPAATADQVVAKLTAKVTSAAAGAAITAKNDRNNLLGRPSGCTSAMTFTDSRVPAEQRDPDPLSTSNGGKVETFETADQAQARADYINKIAEAAPALAGEYNYVSGTSIVRVTRTLTPAQAAEYEAALE</sequence>
<proteinExistence type="predicted"/>
<organism evidence="3 4">
    <name type="scientific">Pseudonocardia sediminis</name>
    <dbReference type="NCBI Taxonomy" id="1397368"/>
    <lineage>
        <taxon>Bacteria</taxon>
        <taxon>Bacillati</taxon>
        <taxon>Actinomycetota</taxon>
        <taxon>Actinomycetes</taxon>
        <taxon>Pseudonocardiales</taxon>
        <taxon>Pseudonocardiaceae</taxon>
        <taxon>Pseudonocardia</taxon>
    </lineage>
</organism>
<accession>A0A4Q7UUL9</accession>
<evidence type="ECO:0000313" key="4">
    <source>
        <dbReference type="Proteomes" id="UP000291591"/>
    </source>
</evidence>
<evidence type="ECO:0000256" key="1">
    <source>
        <dbReference type="SAM" id="MobiDB-lite"/>
    </source>
</evidence>